<dbReference type="EMBL" id="WTYY01000003">
    <property type="protein sequence ID" value="MXO88319.1"/>
    <property type="molecule type" value="Genomic_DNA"/>
</dbReference>
<dbReference type="OrthoDB" id="7469880at2"/>
<dbReference type="InterPro" id="IPR035437">
    <property type="entry name" value="SNase_OB-fold_sf"/>
</dbReference>
<reference evidence="2 3" key="1">
    <citation type="submission" date="2019-12" db="EMBL/GenBank/DDBJ databases">
        <title>Genomic-based taxomic classification of the family Erythrobacteraceae.</title>
        <authorList>
            <person name="Xu L."/>
        </authorList>
    </citation>
    <scope>NUCLEOTIDE SEQUENCE [LARGE SCALE GENOMIC DNA]</scope>
    <source>
        <strain evidence="2 3">JCM 16339</strain>
    </source>
</reference>
<keyword evidence="3" id="KW-1185">Reference proteome</keyword>
<protein>
    <recommendedName>
        <fullName evidence="1">TNase-like domain-containing protein</fullName>
    </recommendedName>
</protein>
<evidence type="ECO:0000313" key="3">
    <source>
        <dbReference type="Proteomes" id="UP000435243"/>
    </source>
</evidence>
<comment type="caution">
    <text evidence="2">The sequence shown here is derived from an EMBL/GenBank/DDBJ whole genome shotgun (WGS) entry which is preliminary data.</text>
</comment>
<accession>A0A844ZRU1</accession>
<dbReference type="AlphaFoldDB" id="A0A844ZRU1"/>
<sequence length="171" mass="19019">MAQTLSLLRRAARYIRPMLLVAVLVGAALAWNDAALRQRIGLPMPAGEQVTAGFALCDAPGYAPNCVVDGDTFRIASRRIRVQGIDAPERDGRCDAERELARRATADLLAWLERGPFLMLPADQAGHDRYGRELQTVWREAADGSRDDLGDHMRRIGSARRYDSRAKVDWC</sequence>
<evidence type="ECO:0000313" key="2">
    <source>
        <dbReference type="EMBL" id="MXO88319.1"/>
    </source>
</evidence>
<evidence type="ECO:0000259" key="1">
    <source>
        <dbReference type="Pfam" id="PF00565"/>
    </source>
</evidence>
<proteinExistence type="predicted"/>
<dbReference type="SUPFAM" id="SSF50199">
    <property type="entry name" value="Staphylococcal nuclease"/>
    <property type="match status" value="1"/>
</dbReference>
<name>A0A844ZRU1_9SPHN</name>
<organism evidence="2 3">
    <name type="scientific">Alteraurantiacibacter aestuarii</name>
    <dbReference type="NCBI Taxonomy" id="650004"/>
    <lineage>
        <taxon>Bacteria</taxon>
        <taxon>Pseudomonadati</taxon>
        <taxon>Pseudomonadota</taxon>
        <taxon>Alphaproteobacteria</taxon>
        <taxon>Sphingomonadales</taxon>
        <taxon>Erythrobacteraceae</taxon>
        <taxon>Alteraurantiacibacter</taxon>
    </lineage>
</organism>
<dbReference type="InterPro" id="IPR016071">
    <property type="entry name" value="Staphylococal_nuclease_OB-fold"/>
</dbReference>
<dbReference type="RefSeq" id="WP_160590524.1">
    <property type="nucleotide sequence ID" value="NZ_BAAAFP010000001.1"/>
</dbReference>
<dbReference type="Pfam" id="PF00565">
    <property type="entry name" value="SNase"/>
    <property type="match status" value="1"/>
</dbReference>
<dbReference type="Gene3D" id="2.40.50.90">
    <property type="match status" value="1"/>
</dbReference>
<gene>
    <name evidence="2" type="ORF">GRI32_06165</name>
</gene>
<dbReference type="Proteomes" id="UP000435243">
    <property type="component" value="Unassembled WGS sequence"/>
</dbReference>
<feature type="domain" description="TNase-like" evidence="1">
    <location>
        <begin position="79"/>
        <end position="164"/>
    </location>
</feature>